<dbReference type="EMBL" id="VTZN01000140">
    <property type="protein sequence ID" value="KAA1248673.1"/>
    <property type="molecule type" value="Genomic_DNA"/>
</dbReference>
<keyword evidence="3" id="KW-1185">Reference proteome</keyword>
<feature type="region of interest" description="Disordered" evidence="1">
    <location>
        <begin position="175"/>
        <end position="208"/>
    </location>
</feature>
<reference evidence="2 3" key="1">
    <citation type="submission" date="2019-09" db="EMBL/GenBank/DDBJ databases">
        <title>Report of infection by Mycobacterium simiae a patient suffering from pulmonary tuberculosis.</title>
        <authorList>
            <person name="Mohanty P.S."/>
            <person name="Bansal A.K."/>
            <person name="Singh H."/>
            <person name="Sharma S."/>
            <person name="Patil S.A."/>
            <person name="Upadhaya P."/>
            <person name="Singh P.K."/>
            <person name="Kumar D."/>
            <person name="Kumar S."/>
            <person name="Singh R.K."/>
            <person name="Chaudhary B."/>
        </authorList>
    </citation>
    <scope>NUCLEOTIDE SEQUENCE [LARGE SCALE GENOMIC DNA]</scope>
    <source>
        <strain evidence="2 3">JAL-560-SIM</strain>
    </source>
</reference>
<evidence type="ECO:0000256" key="1">
    <source>
        <dbReference type="SAM" id="MobiDB-lite"/>
    </source>
</evidence>
<organism evidence="2 3">
    <name type="scientific">Mycobacterium simiae</name>
    <name type="common">Mycobacterium habana</name>
    <dbReference type="NCBI Taxonomy" id="1784"/>
    <lineage>
        <taxon>Bacteria</taxon>
        <taxon>Bacillati</taxon>
        <taxon>Actinomycetota</taxon>
        <taxon>Actinomycetes</taxon>
        <taxon>Mycobacteriales</taxon>
        <taxon>Mycobacteriaceae</taxon>
        <taxon>Mycobacterium</taxon>
        <taxon>Mycobacterium simiae complex</taxon>
    </lineage>
</organism>
<evidence type="ECO:0000313" key="3">
    <source>
        <dbReference type="Proteomes" id="UP000324701"/>
    </source>
</evidence>
<protein>
    <submittedName>
        <fullName evidence="2">Uncharacterized protein</fullName>
    </submittedName>
</protein>
<evidence type="ECO:0000313" key="2">
    <source>
        <dbReference type="EMBL" id="KAA1248673.1"/>
    </source>
</evidence>
<sequence length="208" mass="23524">MNSSYESDAVIGDLGEKIVNGIAAAVRDTRSDLAMYRELRPAWVAEHSERGLANWIHDRMWVHLQQHLEHLPECAFVNDEPERRFRVADRYHFRAKRHDEYGSVATYSTQGALGFMEQQLTLEGMHEVRLLLGYIWEREERQIRDAVISLRDSKDNVIWLVTLAEPAATQQALTPLSPATPTIDGPSLPDVITGEEDTGTTAVGDDNQ</sequence>
<accession>A0A5B1BMN9</accession>
<dbReference type="OrthoDB" id="3831401at2"/>
<dbReference type="AlphaFoldDB" id="A0A5B1BMN9"/>
<dbReference type="Proteomes" id="UP000324701">
    <property type="component" value="Unassembled WGS sequence"/>
</dbReference>
<comment type="caution">
    <text evidence="2">The sequence shown here is derived from an EMBL/GenBank/DDBJ whole genome shotgun (WGS) entry which is preliminary data.</text>
</comment>
<name>A0A5B1BMN9_MYCSI</name>
<dbReference type="RefSeq" id="WP_149655477.1">
    <property type="nucleotide sequence ID" value="NZ_VTZN01000140.1"/>
</dbReference>
<gene>
    <name evidence="2" type="ORF">F0Q45_19370</name>
</gene>
<proteinExistence type="predicted"/>